<name>A0ABD1GQA4_SALDI</name>
<comment type="caution">
    <text evidence="2">The sequence shown here is derived from an EMBL/GenBank/DDBJ whole genome shotgun (WGS) entry which is preliminary data.</text>
</comment>
<reference evidence="2 3" key="1">
    <citation type="submission" date="2024-06" db="EMBL/GenBank/DDBJ databases">
        <title>A chromosome level genome sequence of Diviner's sage (Salvia divinorum).</title>
        <authorList>
            <person name="Ford S.A."/>
            <person name="Ro D.-K."/>
            <person name="Ness R.W."/>
            <person name="Phillips M.A."/>
        </authorList>
    </citation>
    <scope>NUCLEOTIDE SEQUENCE [LARGE SCALE GENOMIC DNA]</scope>
    <source>
        <strain evidence="2">SAF-2024a</strain>
        <tissue evidence="2">Leaf</tissue>
    </source>
</reference>
<sequence>MDIHPQEAYFYSRKWDHEMDTVLVDMIMRMKGETGWVLKEFPCYFHMIAAYQILEKTAVLLTEEEVSDRLAVMHCRYRTFKDMLTQVGTVWDLPSKSVIAADSVW</sequence>
<feature type="domain" description="Myb/SANT-like" evidence="1">
    <location>
        <begin position="14"/>
        <end position="105"/>
    </location>
</feature>
<evidence type="ECO:0000313" key="3">
    <source>
        <dbReference type="Proteomes" id="UP001567538"/>
    </source>
</evidence>
<evidence type="ECO:0000313" key="2">
    <source>
        <dbReference type="EMBL" id="KAL1545283.1"/>
    </source>
</evidence>
<proteinExistence type="predicted"/>
<evidence type="ECO:0000259" key="1">
    <source>
        <dbReference type="Pfam" id="PF12776"/>
    </source>
</evidence>
<dbReference type="EMBL" id="JBEAFC010000008">
    <property type="protein sequence ID" value="KAL1545283.1"/>
    <property type="molecule type" value="Genomic_DNA"/>
</dbReference>
<protein>
    <recommendedName>
        <fullName evidence="1">Myb/SANT-like domain-containing protein</fullName>
    </recommendedName>
</protein>
<dbReference type="AlphaFoldDB" id="A0ABD1GQA4"/>
<keyword evidence="3" id="KW-1185">Reference proteome</keyword>
<accession>A0ABD1GQA4</accession>
<dbReference type="Pfam" id="PF12776">
    <property type="entry name" value="Myb_DNA-bind_3"/>
    <property type="match status" value="1"/>
</dbReference>
<dbReference type="Proteomes" id="UP001567538">
    <property type="component" value="Unassembled WGS sequence"/>
</dbReference>
<dbReference type="InterPro" id="IPR024752">
    <property type="entry name" value="Myb/SANT-like_dom"/>
</dbReference>
<gene>
    <name evidence="2" type="ORF">AAHA92_22026</name>
</gene>
<organism evidence="2 3">
    <name type="scientific">Salvia divinorum</name>
    <name type="common">Maria pastora</name>
    <name type="synonym">Diviner's sage</name>
    <dbReference type="NCBI Taxonomy" id="28513"/>
    <lineage>
        <taxon>Eukaryota</taxon>
        <taxon>Viridiplantae</taxon>
        <taxon>Streptophyta</taxon>
        <taxon>Embryophyta</taxon>
        <taxon>Tracheophyta</taxon>
        <taxon>Spermatophyta</taxon>
        <taxon>Magnoliopsida</taxon>
        <taxon>eudicotyledons</taxon>
        <taxon>Gunneridae</taxon>
        <taxon>Pentapetalae</taxon>
        <taxon>asterids</taxon>
        <taxon>lamiids</taxon>
        <taxon>Lamiales</taxon>
        <taxon>Lamiaceae</taxon>
        <taxon>Nepetoideae</taxon>
        <taxon>Mentheae</taxon>
        <taxon>Salviinae</taxon>
        <taxon>Salvia</taxon>
        <taxon>Salvia subgen. Calosphace</taxon>
    </lineage>
</organism>